<name>A0A0D8XQD9_DICVI</name>
<protein>
    <submittedName>
        <fullName evidence="1">Uncharacterized protein</fullName>
    </submittedName>
</protein>
<sequence>MIIDLCRESGEIATVMNEHRRPRSAYIAFPLDMNTILLLGIALQNMTIVQAEFCLEQRSLGLVL</sequence>
<dbReference type="Proteomes" id="UP000053766">
    <property type="component" value="Unassembled WGS sequence"/>
</dbReference>
<accession>A0A0D8XQD9</accession>
<dbReference type="AlphaFoldDB" id="A0A0D8XQD9"/>
<organism evidence="1 2">
    <name type="scientific">Dictyocaulus viviparus</name>
    <name type="common">Bovine lungworm</name>
    <dbReference type="NCBI Taxonomy" id="29172"/>
    <lineage>
        <taxon>Eukaryota</taxon>
        <taxon>Metazoa</taxon>
        <taxon>Ecdysozoa</taxon>
        <taxon>Nematoda</taxon>
        <taxon>Chromadorea</taxon>
        <taxon>Rhabditida</taxon>
        <taxon>Rhabditina</taxon>
        <taxon>Rhabditomorpha</taxon>
        <taxon>Strongyloidea</taxon>
        <taxon>Metastrongylidae</taxon>
        <taxon>Dictyocaulus</taxon>
    </lineage>
</organism>
<proteinExistence type="predicted"/>
<evidence type="ECO:0000313" key="2">
    <source>
        <dbReference type="Proteomes" id="UP000053766"/>
    </source>
</evidence>
<reference evidence="2" key="2">
    <citation type="journal article" date="2016" name="Sci. Rep.">
        <title>Dictyocaulus viviparus genome, variome and transcriptome elucidate lungworm biology and support future intervention.</title>
        <authorList>
            <person name="McNulty S.N."/>
            <person name="Strube C."/>
            <person name="Rosa B.A."/>
            <person name="Martin J.C."/>
            <person name="Tyagi R."/>
            <person name="Choi Y.J."/>
            <person name="Wang Q."/>
            <person name="Hallsworth Pepin K."/>
            <person name="Zhang X."/>
            <person name="Ozersky P."/>
            <person name="Wilson R.K."/>
            <person name="Sternberg P.W."/>
            <person name="Gasser R.B."/>
            <person name="Mitreva M."/>
        </authorList>
    </citation>
    <scope>NUCLEOTIDE SEQUENCE [LARGE SCALE GENOMIC DNA]</scope>
    <source>
        <strain evidence="2">HannoverDv2000</strain>
    </source>
</reference>
<reference evidence="1 2" key="1">
    <citation type="submission" date="2013-11" db="EMBL/GenBank/DDBJ databases">
        <title>Draft genome of the bovine lungworm Dictyocaulus viviparus.</title>
        <authorList>
            <person name="Mitreva M."/>
        </authorList>
    </citation>
    <scope>NUCLEOTIDE SEQUENCE [LARGE SCALE GENOMIC DNA]</scope>
    <source>
        <strain evidence="1 2">HannoverDv2000</strain>
    </source>
</reference>
<keyword evidence="2" id="KW-1185">Reference proteome</keyword>
<evidence type="ECO:0000313" key="1">
    <source>
        <dbReference type="EMBL" id="KJH46863.1"/>
    </source>
</evidence>
<dbReference type="EMBL" id="KN716331">
    <property type="protein sequence ID" value="KJH46863.1"/>
    <property type="molecule type" value="Genomic_DNA"/>
</dbReference>
<gene>
    <name evidence="1" type="ORF">DICVIV_07057</name>
</gene>